<organism evidence="2 3">
    <name type="scientific">Cercophora samala</name>
    <dbReference type="NCBI Taxonomy" id="330535"/>
    <lineage>
        <taxon>Eukaryota</taxon>
        <taxon>Fungi</taxon>
        <taxon>Dikarya</taxon>
        <taxon>Ascomycota</taxon>
        <taxon>Pezizomycotina</taxon>
        <taxon>Sordariomycetes</taxon>
        <taxon>Sordariomycetidae</taxon>
        <taxon>Sordariales</taxon>
        <taxon>Lasiosphaeriaceae</taxon>
        <taxon>Cercophora</taxon>
    </lineage>
</organism>
<evidence type="ECO:0000313" key="2">
    <source>
        <dbReference type="EMBL" id="KAK0665924.1"/>
    </source>
</evidence>
<sequence length="489" mass="54909">MGNKQSTPVRPSGAAGTPHGQDTTRAPPSHDATRHPNPQDTTGTPKSGSSPSEHTPTPSASSPCGSPQSQQQQQPGSYSPPRSAPMTIASSINALIRGPSLDHETNPSFASFWQAFPPAQLAPSPPPSLPPPKNKEQRTLEPDELDPSNPPPPKPINPDYLDHQVSIYSAQTSAFVTNTDITSEDLAVCNETLSALTANLASAQQTLTNLLVTPILPLFPPRSAKKARAEQKRKGEVRCVKRDIAAIEERIPRLQELKVIITAELTATITKSLRQDFDSGGNVYRAQRERERQERKKREEGVMREEWFLPQLEMDLVSKSRWRGMRPDERLVREREEVKGPFLRQQMDFQRWYRAHPWEELPEDFLMRPLPRWWGVFRGRGVWVPPGGKRVGVREEVRFGEFVEELEKLRERVELDGLLIRETRGGGKRRGEYLMLTGEVRRAMEEGGEGDGGYYRDKVDWEELLGLEVYEGGGEDCEDEGCEDAVVEV</sequence>
<feature type="compositionally biased region" description="Low complexity" evidence="1">
    <location>
        <begin position="41"/>
        <end position="81"/>
    </location>
</feature>
<reference evidence="2" key="1">
    <citation type="submission" date="2023-06" db="EMBL/GenBank/DDBJ databases">
        <title>Genome-scale phylogeny and comparative genomics of the fungal order Sordariales.</title>
        <authorList>
            <consortium name="Lawrence Berkeley National Laboratory"/>
            <person name="Hensen N."/>
            <person name="Bonometti L."/>
            <person name="Westerberg I."/>
            <person name="Brannstrom I.O."/>
            <person name="Guillou S."/>
            <person name="Cros-Aarteil S."/>
            <person name="Calhoun S."/>
            <person name="Haridas S."/>
            <person name="Kuo A."/>
            <person name="Mondo S."/>
            <person name="Pangilinan J."/>
            <person name="Riley R."/>
            <person name="Labutti K."/>
            <person name="Andreopoulos B."/>
            <person name="Lipzen A."/>
            <person name="Chen C."/>
            <person name="Yanf M."/>
            <person name="Daum C."/>
            <person name="Ng V."/>
            <person name="Clum A."/>
            <person name="Steindorff A."/>
            <person name="Ohm R."/>
            <person name="Martin F."/>
            <person name="Silar P."/>
            <person name="Natvig D."/>
            <person name="Lalanne C."/>
            <person name="Gautier V."/>
            <person name="Ament-Velasquez S.L."/>
            <person name="Kruys A."/>
            <person name="Hutchinson M.I."/>
            <person name="Powell A.J."/>
            <person name="Barry K."/>
            <person name="Miller A.N."/>
            <person name="Grigoriev I.V."/>
            <person name="Debuchy R."/>
            <person name="Gladieux P."/>
            <person name="Thoren M.H."/>
            <person name="Johannesson H."/>
        </authorList>
    </citation>
    <scope>NUCLEOTIDE SEQUENCE</scope>
    <source>
        <strain evidence="2">CBS 307.81</strain>
    </source>
</reference>
<feature type="region of interest" description="Disordered" evidence="1">
    <location>
        <begin position="117"/>
        <end position="160"/>
    </location>
</feature>
<proteinExistence type="predicted"/>
<feature type="region of interest" description="Disordered" evidence="1">
    <location>
        <begin position="1"/>
        <end position="91"/>
    </location>
</feature>
<evidence type="ECO:0000313" key="3">
    <source>
        <dbReference type="Proteomes" id="UP001174997"/>
    </source>
</evidence>
<dbReference type="EMBL" id="JAULSY010000099">
    <property type="protein sequence ID" value="KAK0665924.1"/>
    <property type="molecule type" value="Genomic_DNA"/>
</dbReference>
<dbReference type="Proteomes" id="UP001174997">
    <property type="component" value="Unassembled WGS sequence"/>
</dbReference>
<keyword evidence="3" id="KW-1185">Reference proteome</keyword>
<comment type="caution">
    <text evidence="2">The sequence shown here is derived from an EMBL/GenBank/DDBJ whole genome shotgun (WGS) entry which is preliminary data.</text>
</comment>
<protein>
    <submittedName>
        <fullName evidence="2">Uncharacterized protein</fullName>
    </submittedName>
</protein>
<evidence type="ECO:0000256" key="1">
    <source>
        <dbReference type="SAM" id="MobiDB-lite"/>
    </source>
</evidence>
<dbReference type="AlphaFoldDB" id="A0AA40D7D0"/>
<name>A0AA40D7D0_9PEZI</name>
<feature type="compositionally biased region" description="Pro residues" evidence="1">
    <location>
        <begin position="123"/>
        <end position="132"/>
    </location>
</feature>
<gene>
    <name evidence="2" type="ORF">QBC41DRAFT_282082</name>
</gene>
<accession>A0AA40D7D0</accession>